<feature type="signal peptide" evidence="2">
    <location>
        <begin position="1"/>
        <end position="22"/>
    </location>
</feature>
<dbReference type="Proteomes" id="UP000220214">
    <property type="component" value="Chromosome 9"/>
</dbReference>
<proteinExistence type="predicted"/>
<evidence type="ECO:0000313" key="8">
    <source>
        <dbReference type="Proteomes" id="UP000069549"/>
    </source>
</evidence>
<sequence length="713" mass="83882">MMKKLINISVFIAAFLPNFIYSFGDNNKLANVVFDNNTNKNDNKDFQYIYIDKNYYAPDIVSSEIKNINIDDEIYFYKSYTNIISYFKYQPPVNIKFHFKYNGGDLIILKNNKKGIICKISDIFYSETGLNIFMRSKSSNQNKSIKYQQFSVKLLPDWGNGNYSEHDNKNSDLIDEEYEEDDDLDDDDNDHTNRPAERGAICEIENDKFLSHKLLCFPSIYNNNQIKMSFLKNLEFNRLSELGNKFIINSNYALLEKIITHLKNVSNINLDIKNISYYVYMKTINCNLKKALLISMGLENSKENGNDKNNKYSIHTISNIFGIGNNQIDKNLLGKSIYDYTDEEIEQHNKFLTNEQPYNGHENNNFIIWKHTNEHIIKGNYEECNRVLISEGEFYNCFGNLENAYEIKVSKENIIDKLKKNKIKYISSINKYTAYYYDKINYLVILKDYKLYLFFKLDNVLDFVLFTDIINHINFYYISNNNNNDKILNVYRCLVHSLVKCECISTIPNENRNNGYENNIYLSTSQNRDSRAVYVSTKNKIWSIKVDDFARYEHSNKYVYVRKVIDSIENPDKGYFGNINCYTIIVRQYESFLAQFFNLKRRNKETVGCSYLKHFNDHENILLVSFAENINFIQRTYHIVRNKNYVLSTGDITLDIKINGLNDILYIIAFFVCIIIIICNILRHLFPDKSKIHKLEHEFFSNSKNSCPSTVGE</sequence>
<evidence type="ECO:0000313" key="5">
    <source>
        <dbReference type="EMBL" id="SCN25705.1"/>
    </source>
</evidence>
<dbReference type="AlphaFoldDB" id="A0A122I9U2"/>
<accession>A0A122I9U2</accession>
<dbReference type="OMA" id="GHINCYI"/>
<dbReference type="Proteomes" id="UP000219974">
    <property type="component" value="Chromosome 9"/>
</dbReference>
<dbReference type="EMBL" id="LT160029">
    <property type="protein sequence ID" value="CXI46636.1"/>
    <property type="molecule type" value="Genomic_DNA"/>
</dbReference>
<evidence type="ECO:0000313" key="6">
    <source>
        <dbReference type="EMBL" id="SCO60624.1"/>
    </source>
</evidence>
<feature type="chain" id="PRO_5014244671" evidence="2">
    <location>
        <begin position="23"/>
        <end position="713"/>
    </location>
</feature>
<keyword evidence="1" id="KW-0472">Membrane</keyword>
<dbReference type="Proteomes" id="UP000069549">
    <property type="component" value="Chromosome 9"/>
</dbReference>
<evidence type="ECO:0000313" key="11">
    <source>
        <dbReference type="Proteomes" id="UP000220214"/>
    </source>
</evidence>
<dbReference type="EMBL" id="LT608273">
    <property type="protein sequence ID" value="SCO60624.1"/>
    <property type="molecule type" value="Genomic_DNA"/>
</dbReference>
<dbReference type="VEuPathDB" id="PlasmoDB:PBANKA_0941600"/>
<evidence type="ECO:0000256" key="1">
    <source>
        <dbReference type="SAM" id="Phobius"/>
    </source>
</evidence>
<evidence type="ECO:0000313" key="12">
    <source>
        <dbReference type="Proteomes" id="UP000516480"/>
    </source>
</evidence>
<keyword evidence="1" id="KW-0812">Transmembrane</keyword>
<gene>
    <name evidence="3" type="ORF">PBK173_000221900</name>
    <name evidence="5" type="ORF">PBNK65E_000214500</name>
    <name evidence="4" type="ORF">PBNK65NY_000213400</name>
    <name evidence="7" type="ORF">PBSP11A_000213300</name>
    <name evidence="6" type="ORF">PBSP11RLL_000213200</name>
</gene>
<evidence type="ECO:0000313" key="10">
    <source>
        <dbReference type="Proteomes" id="UP000219974"/>
    </source>
</evidence>
<reference evidence="3 8" key="1">
    <citation type="submission" date="2016-02" db="EMBL/GenBank/DDBJ databases">
        <authorList>
            <consortium name="Pathogen Informatics"/>
        </authorList>
    </citation>
    <scope>NUCLEOTIDE SEQUENCE [LARGE SCALE GENOMIC DNA]</scope>
    <source>
        <strain evidence="3 8">K173</strain>
        <strain evidence="4 12">NK65 ny</strain>
        <strain evidence="5 11">NK65e</strain>
        <strain evidence="7 9">SP11 Antwerpcl1</strain>
        <strain evidence="6 10">SP11 RLL</strain>
    </source>
</reference>
<evidence type="ECO:0000256" key="2">
    <source>
        <dbReference type="SAM" id="SignalP"/>
    </source>
</evidence>
<dbReference type="OrthoDB" id="372021at2759"/>
<feature type="transmembrane region" description="Helical" evidence="1">
    <location>
        <begin position="664"/>
        <end position="686"/>
    </location>
</feature>
<keyword evidence="1" id="KW-1133">Transmembrane helix</keyword>
<name>A0A122I9U2_PLABE</name>
<dbReference type="EMBL" id="LT614635">
    <property type="protein sequence ID" value="SCN25705.1"/>
    <property type="molecule type" value="Genomic_DNA"/>
</dbReference>
<keyword evidence="2" id="KW-0732">Signal</keyword>
<dbReference type="EMBL" id="LT608257">
    <property type="protein sequence ID" value="SCO62351.1"/>
    <property type="molecule type" value="Genomic_DNA"/>
</dbReference>
<dbReference type="Proteomes" id="UP000219860">
    <property type="component" value="Chromosome 9"/>
</dbReference>
<evidence type="ECO:0000313" key="9">
    <source>
        <dbReference type="Proteomes" id="UP000219860"/>
    </source>
</evidence>
<dbReference type="Proteomes" id="UP000516480">
    <property type="component" value="Chromosome 9"/>
</dbReference>
<protein>
    <submittedName>
        <fullName evidence="3">Uncharacterized protein</fullName>
    </submittedName>
</protein>
<dbReference type="EMBL" id="LT608145">
    <property type="protein sequence ID" value="SCM22807.1"/>
    <property type="molecule type" value="Genomic_DNA"/>
</dbReference>
<evidence type="ECO:0000313" key="4">
    <source>
        <dbReference type="EMBL" id="SCM22807.1"/>
    </source>
</evidence>
<evidence type="ECO:0000313" key="3">
    <source>
        <dbReference type="EMBL" id="CXI46636.1"/>
    </source>
</evidence>
<organism evidence="3 8">
    <name type="scientific">Plasmodium berghei</name>
    <dbReference type="NCBI Taxonomy" id="5821"/>
    <lineage>
        <taxon>Eukaryota</taxon>
        <taxon>Sar</taxon>
        <taxon>Alveolata</taxon>
        <taxon>Apicomplexa</taxon>
        <taxon>Aconoidasida</taxon>
        <taxon>Haemosporida</taxon>
        <taxon>Plasmodiidae</taxon>
        <taxon>Plasmodium</taxon>
        <taxon>Plasmodium (Vinckeia)</taxon>
    </lineage>
</organism>
<evidence type="ECO:0000313" key="7">
    <source>
        <dbReference type="EMBL" id="SCO62351.1"/>
    </source>
</evidence>